<dbReference type="Proteomes" id="UP000241462">
    <property type="component" value="Unassembled WGS sequence"/>
</dbReference>
<dbReference type="STRING" id="2025994.A0A2T2ZSI6"/>
<dbReference type="PROSITE" id="PS51820">
    <property type="entry name" value="PA14"/>
    <property type="match status" value="1"/>
</dbReference>
<keyword evidence="3" id="KW-1185">Reference proteome</keyword>
<gene>
    <name evidence="2" type="ORF">BD289DRAFT_448060</name>
</gene>
<feature type="domain" description="PA14" evidence="1">
    <location>
        <begin position="1"/>
        <end position="155"/>
    </location>
</feature>
<dbReference type="InterPro" id="IPR037524">
    <property type="entry name" value="PA14/GLEYA"/>
</dbReference>
<evidence type="ECO:0000313" key="3">
    <source>
        <dbReference type="Proteomes" id="UP000241462"/>
    </source>
</evidence>
<evidence type="ECO:0000259" key="1">
    <source>
        <dbReference type="PROSITE" id="PS51820"/>
    </source>
</evidence>
<protein>
    <recommendedName>
        <fullName evidence="1">PA14 domain-containing protein</fullName>
    </recommendedName>
</protein>
<dbReference type="InParanoid" id="A0A2T2ZSI6"/>
<dbReference type="AlphaFoldDB" id="A0A2T2ZSI6"/>
<organism evidence="2 3">
    <name type="scientific">Coniella lustricola</name>
    <dbReference type="NCBI Taxonomy" id="2025994"/>
    <lineage>
        <taxon>Eukaryota</taxon>
        <taxon>Fungi</taxon>
        <taxon>Dikarya</taxon>
        <taxon>Ascomycota</taxon>
        <taxon>Pezizomycotina</taxon>
        <taxon>Sordariomycetes</taxon>
        <taxon>Sordariomycetidae</taxon>
        <taxon>Diaporthales</taxon>
        <taxon>Schizoparmaceae</taxon>
        <taxon>Coniella</taxon>
    </lineage>
</organism>
<accession>A0A2T2ZSI6</accession>
<evidence type="ECO:0000313" key="2">
    <source>
        <dbReference type="EMBL" id="PSR75156.1"/>
    </source>
</evidence>
<sequence>MNYAALNPEYLRTLPVAVNGSQSPALQLGSFSGNCPSYTSTYNQLGTDIYCSLYMLQFRGYFYAGQSGLYTISFNQQIDDVAFIWVGNATRIRSDYSAANADIISYKGGVGGTHAAIAGEYVPFRVAYAQATGPWSFGVSITAPDGTPILGPSGSTRDLVRYSCDGTAPPYLPWGNEV</sequence>
<reference evidence="2 3" key="1">
    <citation type="journal article" date="2018" name="Mycol. Prog.">
        <title>Coniella lustricola, a new species from submerged detritus.</title>
        <authorList>
            <person name="Raudabaugh D.B."/>
            <person name="Iturriaga T."/>
            <person name="Carver A."/>
            <person name="Mondo S."/>
            <person name="Pangilinan J."/>
            <person name="Lipzen A."/>
            <person name="He G."/>
            <person name="Amirebrahimi M."/>
            <person name="Grigoriev I.V."/>
            <person name="Miller A.N."/>
        </authorList>
    </citation>
    <scope>NUCLEOTIDE SEQUENCE [LARGE SCALE GENOMIC DNA]</scope>
    <source>
        <strain evidence="2 3">B22-T-1</strain>
    </source>
</reference>
<name>A0A2T2ZSI6_9PEZI</name>
<dbReference type="InterPro" id="IPR018871">
    <property type="entry name" value="GLEYA_adhesin_domain"/>
</dbReference>
<dbReference type="Pfam" id="PF10528">
    <property type="entry name" value="GLEYA"/>
    <property type="match status" value="1"/>
</dbReference>
<dbReference type="Gene3D" id="2.60.120.1560">
    <property type="match status" value="1"/>
</dbReference>
<dbReference type="OrthoDB" id="4388755at2759"/>
<dbReference type="EMBL" id="KZ678794">
    <property type="protein sequence ID" value="PSR75156.1"/>
    <property type="molecule type" value="Genomic_DNA"/>
</dbReference>
<proteinExistence type="predicted"/>